<dbReference type="PANTHER" id="PTHR30413">
    <property type="entry name" value="INNER MEMBRANE TRANSPORT PERMEASE"/>
    <property type="match status" value="1"/>
</dbReference>
<evidence type="ECO:0000256" key="10">
    <source>
        <dbReference type="RuleBase" id="RU361157"/>
    </source>
</evidence>
<comment type="subcellular location">
    <subcellularLocation>
        <location evidence="1">Cell inner membrane</location>
        <topology evidence="1">Multi-pass membrane protein</topology>
    </subcellularLocation>
    <subcellularLocation>
        <location evidence="10">Cell membrane</location>
        <topology evidence="10">Multi-pass membrane protein</topology>
    </subcellularLocation>
</comment>
<gene>
    <name evidence="12" type="ORF">DV701_12035</name>
</gene>
<evidence type="ECO:0000256" key="4">
    <source>
        <dbReference type="ARBA" id="ARBA00022475"/>
    </source>
</evidence>
<organism evidence="12 13">
    <name type="scientific">Ornithinimicrobium avium</name>
    <dbReference type="NCBI Taxonomy" id="2283195"/>
    <lineage>
        <taxon>Bacteria</taxon>
        <taxon>Bacillati</taxon>
        <taxon>Actinomycetota</taxon>
        <taxon>Actinomycetes</taxon>
        <taxon>Micrococcales</taxon>
        <taxon>Ornithinimicrobiaceae</taxon>
        <taxon>Ornithinimicrobium</taxon>
    </lineage>
</organism>
<dbReference type="Pfam" id="PF01061">
    <property type="entry name" value="ABC2_membrane"/>
    <property type="match status" value="1"/>
</dbReference>
<dbReference type="EMBL" id="CP031229">
    <property type="protein sequence ID" value="AXH98088.1"/>
    <property type="molecule type" value="Genomic_DNA"/>
</dbReference>
<evidence type="ECO:0000256" key="7">
    <source>
        <dbReference type="ARBA" id="ARBA00022989"/>
    </source>
</evidence>
<keyword evidence="7 10" id="KW-1133">Transmembrane helix</keyword>
<feature type="transmembrane region" description="Helical" evidence="10">
    <location>
        <begin position="57"/>
        <end position="78"/>
    </location>
</feature>
<keyword evidence="8 10" id="KW-0472">Membrane</keyword>
<comment type="similarity">
    <text evidence="2 10">Belongs to the ABC-2 integral membrane protein family.</text>
</comment>
<keyword evidence="9" id="KW-0046">Antibiotic resistance</keyword>
<evidence type="ECO:0000256" key="6">
    <source>
        <dbReference type="ARBA" id="ARBA00022692"/>
    </source>
</evidence>
<dbReference type="InterPro" id="IPR047817">
    <property type="entry name" value="ABC2_TM_bact-type"/>
</dbReference>
<dbReference type="PRINTS" id="PR00164">
    <property type="entry name" value="ABC2TRNSPORT"/>
</dbReference>
<dbReference type="InterPro" id="IPR000412">
    <property type="entry name" value="ABC_2_transport"/>
</dbReference>
<keyword evidence="3 10" id="KW-0813">Transport</keyword>
<dbReference type="GO" id="GO:0015920">
    <property type="term" value="P:lipopolysaccharide transport"/>
    <property type="evidence" value="ECO:0007669"/>
    <property type="project" value="TreeGrafter"/>
</dbReference>
<dbReference type="PROSITE" id="PS51012">
    <property type="entry name" value="ABC_TM2"/>
    <property type="match status" value="1"/>
</dbReference>
<evidence type="ECO:0000313" key="12">
    <source>
        <dbReference type="EMBL" id="AXH98088.1"/>
    </source>
</evidence>
<keyword evidence="4 10" id="KW-1003">Cell membrane</keyword>
<dbReference type="GO" id="GO:0140359">
    <property type="term" value="F:ABC-type transporter activity"/>
    <property type="evidence" value="ECO:0007669"/>
    <property type="project" value="InterPro"/>
</dbReference>
<dbReference type="AlphaFoldDB" id="A0A345NST0"/>
<reference evidence="12 13" key="1">
    <citation type="submission" date="2018-07" db="EMBL/GenBank/DDBJ databases">
        <title>Complete genome sequencing of Ornithinimicrobium sp. AMA3305.</title>
        <authorList>
            <person name="Bae J.-W."/>
        </authorList>
    </citation>
    <scope>NUCLEOTIDE SEQUENCE [LARGE SCALE GENOMIC DNA]</scope>
    <source>
        <strain evidence="12 13">AMA3305</strain>
    </source>
</reference>
<keyword evidence="5" id="KW-0997">Cell inner membrane</keyword>
<accession>A0A345NST0</accession>
<sequence length="287" mass="31166">MPGLSEGQAAALAERHGLAQVGVRPPVGVYLRDLWRHRHFLLTLSNAGFTARHQNNYLGVFWSVLNPLLFGAAYWLIFGKLLGTTGRTENYVGFLLAGLFTFIFFSAAFNHGSKSMISSTGLVRSLRFPRALLPASVVLTELIASLPAFGILLVVAVATGEVPSLKWLLFPVAVVLAAAITLGIALICARLVHAVRDVSNLIGLATRVLRYVSGVFFPIADYAGKGLISDLMMYQPVALMMTLVRQTLLEEFPLDPVTWLASLAWAVGLCVVGFVTFWRAEASYGRA</sequence>
<dbReference type="Proteomes" id="UP000253790">
    <property type="component" value="Chromosome"/>
</dbReference>
<evidence type="ECO:0000256" key="3">
    <source>
        <dbReference type="ARBA" id="ARBA00022448"/>
    </source>
</evidence>
<dbReference type="OrthoDB" id="4186295at2"/>
<keyword evidence="13" id="KW-1185">Reference proteome</keyword>
<feature type="transmembrane region" description="Helical" evidence="10">
    <location>
        <begin position="131"/>
        <end position="156"/>
    </location>
</feature>
<name>A0A345NST0_9MICO</name>
<dbReference type="PANTHER" id="PTHR30413:SF8">
    <property type="entry name" value="TRANSPORT PERMEASE PROTEIN"/>
    <property type="match status" value="1"/>
</dbReference>
<feature type="transmembrane region" description="Helical" evidence="10">
    <location>
        <begin position="90"/>
        <end position="110"/>
    </location>
</feature>
<feature type="transmembrane region" description="Helical" evidence="10">
    <location>
        <begin position="168"/>
        <end position="189"/>
    </location>
</feature>
<keyword evidence="6 10" id="KW-0812">Transmembrane</keyword>
<evidence type="ECO:0000256" key="9">
    <source>
        <dbReference type="ARBA" id="ARBA00023251"/>
    </source>
</evidence>
<evidence type="ECO:0000256" key="2">
    <source>
        <dbReference type="ARBA" id="ARBA00007783"/>
    </source>
</evidence>
<evidence type="ECO:0000259" key="11">
    <source>
        <dbReference type="PROSITE" id="PS51012"/>
    </source>
</evidence>
<evidence type="ECO:0000313" key="13">
    <source>
        <dbReference type="Proteomes" id="UP000253790"/>
    </source>
</evidence>
<dbReference type="InterPro" id="IPR013525">
    <property type="entry name" value="ABC2_TM"/>
</dbReference>
<evidence type="ECO:0000256" key="8">
    <source>
        <dbReference type="ARBA" id="ARBA00023136"/>
    </source>
</evidence>
<dbReference type="GO" id="GO:0043190">
    <property type="term" value="C:ATP-binding cassette (ABC) transporter complex"/>
    <property type="evidence" value="ECO:0007669"/>
    <property type="project" value="InterPro"/>
</dbReference>
<comment type="caution">
    <text evidence="10">Lacks conserved residue(s) required for the propagation of feature annotation.</text>
</comment>
<dbReference type="GO" id="GO:0046677">
    <property type="term" value="P:response to antibiotic"/>
    <property type="evidence" value="ECO:0007669"/>
    <property type="project" value="UniProtKB-KW"/>
</dbReference>
<protein>
    <recommendedName>
        <fullName evidence="10">Transport permease protein</fullName>
    </recommendedName>
</protein>
<dbReference type="KEGG" id="orn:DV701_12035"/>
<proteinExistence type="inferred from homology"/>
<evidence type="ECO:0000256" key="5">
    <source>
        <dbReference type="ARBA" id="ARBA00022519"/>
    </source>
</evidence>
<feature type="domain" description="ABC transmembrane type-2" evidence="11">
    <location>
        <begin position="58"/>
        <end position="280"/>
    </location>
</feature>
<feature type="transmembrane region" description="Helical" evidence="10">
    <location>
        <begin position="257"/>
        <end position="278"/>
    </location>
</feature>
<evidence type="ECO:0000256" key="1">
    <source>
        <dbReference type="ARBA" id="ARBA00004429"/>
    </source>
</evidence>